<dbReference type="EMBL" id="MHMT01000030">
    <property type="protein sequence ID" value="OGZ31896.1"/>
    <property type="molecule type" value="Genomic_DNA"/>
</dbReference>
<protein>
    <submittedName>
        <fullName evidence="1">Uncharacterized protein</fullName>
    </submittedName>
</protein>
<evidence type="ECO:0000313" key="1">
    <source>
        <dbReference type="EMBL" id="OGZ31896.1"/>
    </source>
</evidence>
<reference evidence="1 2" key="1">
    <citation type="journal article" date="2016" name="Nat. Commun.">
        <title>Thousands of microbial genomes shed light on interconnected biogeochemical processes in an aquifer system.</title>
        <authorList>
            <person name="Anantharaman K."/>
            <person name="Brown C.T."/>
            <person name="Hug L.A."/>
            <person name="Sharon I."/>
            <person name="Castelle C.J."/>
            <person name="Probst A.J."/>
            <person name="Thomas B.C."/>
            <person name="Singh A."/>
            <person name="Wilkins M.J."/>
            <person name="Karaoz U."/>
            <person name="Brodie E.L."/>
            <person name="Williams K.H."/>
            <person name="Hubbard S.S."/>
            <person name="Banfield J.F."/>
        </authorList>
    </citation>
    <scope>NUCLEOTIDE SEQUENCE [LARGE SCALE GENOMIC DNA]</scope>
</reference>
<organism evidence="1 2">
    <name type="scientific">Candidatus Portnoybacteria bacterium RBG_13_40_8</name>
    <dbReference type="NCBI Taxonomy" id="1801990"/>
    <lineage>
        <taxon>Bacteria</taxon>
        <taxon>Candidatus Portnoyibacteriota</taxon>
    </lineage>
</organism>
<sequence length="157" mass="18254">MKEKIKKILHWPWFWKKYTEKQWEEEMKISLSSSCGGNHWPAGSCTIPCPRCGTIGFYGPRGSSSAGRKYRACKFCGFWQEAWGSVYNEIGGKPYRCRAVYCDKCRTVDTYDWHLPWAGLGHCPKCHAESKETSWASDNPNHLYHKIKEQMDRLHNA</sequence>
<proteinExistence type="predicted"/>
<comment type="caution">
    <text evidence="1">The sequence shown here is derived from an EMBL/GenBank/DDBJ whole genome shotgun (WGS) entry which is preliminary data.</text>
</comment>
<dbReference type="AlphaFoldDB" id="A0A1G2F1D1"/>
<evidence type="ECO:0000313" key="2">
    <source>
        <dbReference type="Proteomes" id="UP000177810"/>
    </source>
</evidence>
<accession>A0A1G2F1D1</accession>
<dbReference type="Proteomes" id="UP000177810">
    <property type="component" value="Unassembled WGS sequence"/>
</dbReference>
<gene>
    <name evidence="1" type="ORF">A2V69_00585</name>
</gene>
<name>A0A1G2F1D1_9BACT</name>